<dbReference type="STRING" id="1499687.BN1080_02767"/>
<keyword evidence="3" id="KW-1003">Cell membrane</keyword>
<dbReference type="SMART" id="SM00382">
    <property type="entry name" value="AAA"/>
    <property type="match status" value="1"/>
</dbReference>
<dbReference type="PIRSF" id="PIRSF039085">
    <property type="entry name" value="ABC_ATPase_HisP"/>
    <property type="match status" value="1"/>
</dbReference>
<dbReference type="InterPro" id="IPR003593">
    <property type="entry name" value="AAA+_ATPase"/>
</dbReference>
<reference evidence="9 10" key="1">
    <citation type="submission" date="2014-09" db="EMBL/GenBank/DDBJ databases">
        <authorList>
            <person name="Urmite Genomes Urmite Genomes"/>
        </authorList>
    </citation>
    <scope>NUCLEOTIDE SEQUENCE [LARGE SCALE GENOMIC DNA]</scope>
    <source>
        <strain evidence="9 10">ES2</strain>
    </source>
</reference>
<dbReference type="GO" id="GO:0016887">
    <property type="term" value="F:ATP hydrolysis activity"/>
    <property type="evidence" value="ECO:0007669"/>
    <property type="project" value="InterPro"/>
</dbReference>
<dbReference type="PANTHER" id="PTHR43166:SF35">
    <property type="entry name" value="L-CYSTINE IMPORT ATP-BINDING PROTEIN TCYN"/>
    <property type="match status" value="1"/>
</dbReference>
<dbReference type="OrthoDB" id="9804199at2"/>
<dbReference type="InterPro" id="IPR050086">
    <property type="entry name" value="MetN_ABC_transporter-like"/>
</dbReference>
<keyword evidence="6" id="KW-0472">Membrane</keyword>
<organism evidence="9 10">
    <name type="scientific">Planococcus massiliensis</name>
    <dbReference type="NCBI Taxonomy" id="1499687"/>
    <lineage>
        <taxon>Bacteria</taxon>
        <taxon>Bacillati</taxon>
        <taxon>Bacillota</taxon>
        <taxon>Bacilli</taxon>
        <taxon>Bacillales</taxon>
        <taxon>Caryophanaceae</taxon>
        <taxon>Planococcus</taxon>
    </lineage>
</organism>
<keyword evidence="4" id="KW-0547">Nucleotide-binding</keyword>
<evidence type="ECO:0000259" key="8">
    <source>
        <dbReference type="PROSITE" id="PS50893"/>
    </source>
</evidence>
<sequence length="249" mass="27842">MIKVENLSKQFKQVEVLKSISLEIKKGEVVSIIGPSGSGKTTLLRCLNLLETPSGGSLQINNVHVSFTGKTPSKKQKVDVRQFSGMVFQHFHLFPHKTVIDNIIEAPLVVQKRNKQELVREAEGLLEKVGLLEHKNQFPEQLSGGQKQRAAIARILALKPDLLLFDEPTSALDPELVGEVLTVIQELALEGQTMVIVTHEMDFAREVSDRVVFIADGHIVEQGKPEDIFTAPREERTKKFLQKVLLKRA</sequence>
<dbReference type="AlphaFoldDB" id="A0A098EPQ7"/>
<keyword evidence="7" id="KW-0175">Coiled coil</keyword>
<keyword evidence="2" id="KW-0813">Transport</keyword>
<keyword evidence="10" id="KW-1185">Reference proteome</keyword>
<evidence type="ECO:0000313" key="9">
    <source>
        <dbReference type="EMBL" id="CEG23762.1"/>
    </source>
</evidence>
<evidence type="ECO:0000256" key="4">
    <source>
        <dbReference type="ARBA" id="ARBA00022741"/>
    </source>
</evidence>
<evidence type="ECO:0000256" key="7">
    <source>
        <dbReference type="SAM" id="Coils"/>
    </source>
</evidence>
<evidence type="ECO:0000256" key="3">
    <source>
        <dbReference type="ARBA" id="ARBA00022475"/>
    </source>
</evidence>
<dbReference type="GO" id="GO:0005524">
    <property type="term" value="F:ATP binding"/>
    <property type="evidence" value="ECO:0007669"/>
    <property type="project" value="UniProtKB-KW"/>
</dbReference>
<comment type="subcellular location">
    <subcellularLocation>
        <location evidence="1">Cell membrane</location>
        <topology evidence="1">Peripheral membrane protein</topology>
    </subcellularLocation>
</comment>
<protein>
    <submittedName>
        <fullName evidence="9">Arginine transport ATP-binding protein ArtM</fullName>
    </submittedName>
</protein>
<dbReference type="RefSeq" id="WP_052652708.1">
    <property type="nucleotide sequence ID" value="NZ_CCXS01000001.1"/>
</dbReference>
<proteinExistence type="predicted"/>
<dbReference type="InterPro" id="IPR030679">
    <property type="entry name" value="ABC_ATPase_HisP-typ"/>
</dbReference>
<dbReference type="Proteomes" id="UP000043699">
    <property type="component" value="Unassembled WGS sequence"/>
</dbReference>
<keyword evidence="5 9" id="KW-0067">ATP-binding</keyword>
<dbReference type="SUPFAM" id="SSF52540">
    <property type="entry name" value="P-loop containing nucleoside triphosphate hydrolases"/>
    <property type="match status" value="1"/>
</dbReference>
<name>A0A098EPQ7_9BACL</name>
<evidence type="ECO:0000313" key="10">
    <source>
        <dbReference type="Proteomes" id="UP000043699"/>
    </source>
</evidence>
<gene>
    <name evidence="9" type="primary">artM_2</name>
    <name evidence="9" type="ORF">BN1080_02767</name>
</gene>
<dbReference type="GO" id="GO:0005886">
    <property type="term" value="C:plasma membrane"/>
    <property type="evidence" value="ECO:0007669"/>
    <property type="project" value="UniProtKB-SubCell"/>
</dbReference>
<evidence type="ECO:0000256" key="6">
    <source>
        <dbReference type="ARBA" id="ARBA00023136"/>
    </source>
</evidence>
<feature type="coiled-coil region" evidence="7">
    <location>
        <begin position="108"/>
        <end position="135"/>
    </location>
</feature>
<feature type="domain" description="ABC transporter" evidence="8">
    <location>
        <begin position="2"/>
        <end position="241"/>
    </location>
</feature>
<dbReference type="FunFam" id="3.40.50.300:FF:000020">
    <property type="entry name" value="Amino acid ABC transporter ATP-binding component"/>
    <property type="match status" value="1"/>
</dbReference>
<dbReference type="InterPro" id="IPR017871">
    <property type="entry name" value="ABC_transporter-like_CS"/>
</dbReference>
<dbReference type="PANTHER" id="PTHR43166">
    <property type="entry name" value="AMINO ACID IMPORT ATP-BINDING PROTEIN"/>
    <property type="match status" value="1"/>
</dbReference>
<accession>A0A098EPQ7</accession>
<dbReference type="EMBL" id="CCXS01000001">
    <property type="protein sequence ID" value="CEG23762.1"/>
    <property type="molecule type" value="Genomic_DNA"/>
</dbReference>
<dbReference type="CDD" id="cd03262">
    <property type="entry name" value="ABC_HisP_GlnQ"/>
    <property type="match status" value="1"/>
</dbReference>
<evidence type="ECO:0000256" key="1">
    <source>
        <dbReference type="ARBA" id="ARBA00004202"/>
    </source>
</evidence>
<evidence type="ECO:0000256" key="2">
    <source>
        <dbReference type="ARBA" id="ARBA00022448"/>
    </source>
</evidence>
<dbReference type="Gene3D" id="3.40.50.300">
    <property type="entry name" value="P-loop containing nucleotide triphosphate hydrolases"/>
    <property type="match status" value="1"/>
</dbReference>
<dbReference type="GO" id="GO:0015424">
    <property type="term" value="F:ABC-type amino acid transporter activity"/>
    <property type="evidence" value="ECO:0007669"/>
    <property type="project" value="InterPro"/>
</dbReference>
<dbReference type="PROSITE" id="PS00211">
    <property type="entry name" value="ABC_TRANSPORTER_1"/>
    <property type="match status" value="1"/>
</dbReference>
<evidence type="ECO:0000256" key="5">
    <source>
        <dbReference type="ARBA" id="ARBA00022840"/>
    </source>
</evidence>
<dbReference type="InterPro" id="IPR027417">
    <property type="entry name" value="P-loop_NTPase"/>
</dbReference>
<dbReference type="PROSITE" id="PS50893">
    <property type="entry name" value="ABC_TRANSPORTER_2"/>
    <property type="match status" value="1"/>
</dbReference>
<dbReference type="InterPro" id="IPR003439">
    <property type="entry name" value="ABC_transporter-like_ATP-bd"/>
</dbReference>
<dbReference type="Pfam" id="PF00005">
    <property type="entry name" value="ABC_tran"/>
    <property type="match status" value="1"/>
</dbReference>